<dbReference type="PANTHER" id="PTHR22367:SF2">
    <property type="entry name" value="COILED-COIL DOMAIN-CONTAINING PROTEIN 14"/>
    <property type="match status" value="1"/>
</dbReference>
<evidence type="ECO:0000313" key="3">
    <source>
        <dbReference type="EMBL" id="KAK5847965.1"/>
    </source>
</evidence>
<evidence type="ECO:0000313" key="4">
    <source>
        <dbReference type="Proteomes" id="UP001346869"/>
    </source>
</evidence>
<dbReference type="Proteomes" id="UP001346869">
    <property type="component" value="Unassembled WGS sequence"/>
</dbReference>
<proteinExistence type="predicted"/>
<dbReference type="InterPro" id="IPR029343">
    <property type="entry name" value="CCDC14"/>
</dbReference>
<feature type="region of interest" description="Disordered" evidence="2">
    <location>
        <begin position="91"/>
        <end position="196"/>
    </location>
</feature>
<evidence type="ECO:0008006" key="5">
    <source>
        <dbReference type="Google" id="ProtNLM"/>
    </source>
</evidence>
<sequence length="532" mass="57749">MRGTATGKVVTSGRLTRGGRVQLSRRRTPQNPGAAVRAEPAYSLYSTDSEDQVTNLHRGLDRCAALLGGMLQAEKAETLPGLTKGVTLRAAKSRPSTLLRKKTIGNTDQRSRLSVQRGPAAAAVSPQKLLPPQKRAPTLLPHKRPPTPPPLSDPQSASEAPPTSCLSDGDGEEEECVPVRDTDTHPAVRQTHSHTCSVQKPDTMLEPGQVAMVTEDTQSVGGRRTVQHLLEELKALITGQGSTAERLLSHLEQSLSSQLMDVGGPVQTAGELSSVQNQNCQLRRRVRVLNQQLKEREKAALHGTEPFINSAVCALQEQLEGAQSQLQELQEELTGVREALRDTQSQLRDREEENTLLTADLEATRSRLRDSEREKTKYSSLAQQQLEERENCNRVLQILESTQAGVLPQQQRQEPPVPPPDRITHFLLSLAPPMCVSAERGGHTATSVSLRDTSSHPAVVLTDQSLCPDEAKEGGWGLLSHVDSSVCSDWSSRSGSTLDSRAEAAFRDGLAALDASIASLQRTFQLDLGGAR</sequence>
<dbReference type="EMBL" id="JAUZQC010000026">
    <property type="protein sequence ID" value="KAK5847965.1"/>
    <property type="molecule type" value="Genomic_DNA"/>
</dbReference>
<dbReference type="Pfam" id="PF15254">
    <property type="entry name" value="CCDC14"/>
    <property type="match status" value="2"/>
</dbReference>
<keyword evidence="1" id="KW-0175">Coiled coil</keyword>
<feature type="compositionally biased region" description="Polar residues" evidence="2">
    <location>
        <begin position="104"/>
        <end position="114"/>
    </location>
</feature>
<feature type="coiled-coil region" evidence="1">
    <location>
        <begin position="312"/>
        <end position="402"/>
    </location>
</feature>
<dbReference type="GO" id="GO:0071539">
    <property type="term" value="P:protein localization to centrosome"/>
    <property type="evidence" value="ECO:0007669"/>
    <property type="project" value="TreeGrafter"/>
</dbReference>
<reference evidence="3 4" key="1">
    <citation type="journal article" date="2023" name="Genes (Basel)">
        <title>Chromosome-Level Genome Assembly and Circadian Gene Repertoire of the Patagonia Blennie Eleginops maclovinus-The Closest Ancestral Proxy of Antarctic Cryonotothenioids.</title>
        <authorList>
            <person name="Cheng C.C."/>
            <person name="Rivera-Colon A.G."/>
            <person name="Minhas B.F."/>
            <person name="Wilson L."/>
            <person name="Rayamajhi N."/>
            <person name="Vargas-Chacoff L."/>
            <person name="Catchen J.M."/>
        </authorList>
    </citation>
    <scope>NUCLEOTIDE SEQUENCE [LARGE SCALE GENOMIC DNA]</scope>
    <source>
        <strain evidence="3">JMC-PN-2008</strain>
    </source>
</reference>
<evidence type="ECO:0000256" key="2">
    <source>
        <dbReference type="SAM" id="MobiDB-lite"/>
    </source>
</evidence>
<evidence type="ECO:0000256" key="1">
    <source>
        <dbReference type="SAM" id="Coils"/>
    </source>
</evidence>
<keyword evidence="4" id="KW-1185">Reference proteome</keyword>
<comment type="caution">
    <text evidence="3">The sequence shown here is derived from an EMBL/GenBank/DDBJ whole genome shotgun (WGS) entry which is preliminary data.</text>
</comment>
<reference evidence="3 4" key="2">
    <citation type="journal article" date="2023" name="Mol. Biol. Evol.">
        <title>Genomics of Secondarily Temperate Adaptation in the Only Non-Antarctic Icefish.</title>
        <authorList>
            <person name="Rivera-Colon A.G."/>
            <person name="Rayamajhi N."/>
            <person name="Minhas B.F."/>
            <person name="Madrigal G."/>
            <person name="Bilyk K.T."/>
            <person name="Yoon V."/>
            <person name="Hune M."/>
            <person name="Gregory S."/>
            <person name="Cheng C.H.C."/>
            <person name="Catchen J.M."/>
        </authorList>
    </citation>
    <scope>NUCLEOTIDE SEQUENCE [LARGE SCALE GENOMIC DNA]</scope>
    <source>
        <strain evidence="3">JMC-PN-2008</strain>
    </source>
</reference>
<feature type="compositionally biased region" description="Basic and acidic residues" evidence="2">
    <location>
        <begin position="177"/>
        <end position="186"/>
    </location>
</feature>
<dbReference type="AlphaFoldDB" id="A0AAN7WS62"/>
<protein>
    <recommendedName>
        <fullName evidence="5">Coiled-coil domain-containing protein 14</fullName>
    </recommendedName>
</protein>
<gene>
    <name evidence="3" type="ORF">PBY51_017053</name>
</gene>
<organism evidence="3 4">
    <name type="scientific">Eleginops maclovinus</name>
    <name type="common">Patagonian blennie</name>
    <name type="synonym">Eleginus maclovinus</name>
    <dbReference type="NCBI Taxonomy" id="56733"/>
    <lineage>
        <taxon>Eukaryota</taxon>
        <taxon>Metazoa</taxon>
        <taxon>Chordata</taxon>
        <taxon>Craniata</taxon>
        <taxon>Vertebrata</taxon>
        <taxon>Euteleostomi</taxon>
        <taxon>Actinopterygii</taxon>
        <taxon>Neopterygii</taxon>
        <taxon>Teleostei</taxon>
        <taxon>Neoteleostei</taxon>
        <taxon>Acanthomorphata</taxon>
        <taxon>Eupercaria</taxon>
        <taxon>Perciformes</taxon>
        <taxon>Notothenioidei</taxon>
        <taxon>Eleginopidae</taxon>
        <taxon>Eleginops</taxon>
    </lineage>
</organism>
<feature type="region of interest" description="Disordered" evidence="2">
    <location>
        <begin position="1"/>
        <end position="33"/>
    </location>
</feature>
<dbReference type="PANTHER" id="PTHR22367">
    <property type="entry name" value="COILED-COIL DOMAIN-CONTAINING PROTEIN 14"/>
    <property type="match status" value="1"/>
</dbReference>
<name>A0AAN7WS62_ELEMC</name>
<accession>A0AAN7WS62</accession>
<dbReference type="GO" id="GO:0034451">
    <property type="term" value="C:centriolar satellite"/>
    <property type="evidence" value="ECO:0007669"/>
    <property type="project" value="TreeGrafter"/>
</dbReference>